<dbReference type="Proteomes" id="UP000299102">
    <property type="component" value="Unassembled WGS sequence"/>
</dbReference>
<accession>A0A4C1Z0N2</accession>
<keyword evidence="2" id="KW-1185">Reference proteome</keyword>
<comment type="caution">
    <text evidence="1">The sequence shown here is derived from an EMBL/GenBank/DDBJ whole genome shotgun (WGS) entry which is preliminary data.</text>
</comment>
<protein>
    <submittedName>
        <fullName evidence="1">Uncharacterized protein</fullName>
    </submittedName>
</protein>
<sequence length="119" mass="13334">MRVPALPENPSPGCRTVPLYVVGDKFPYRGIGSSRLDCDDDVRHLSHLVLRKDETRTGENVCGGMDDKIDDICELMKGRQLNILCVNETKRKGNGGAIKRGSFDIYWVRTHSIPTTECK</sequence>
<organism evidence="1 2">
    <name type="scientific">Eumeta variegata</name>
    <name type="common">Bagworm moth</name>
    <name type="synonym">Eumeta japonica</name>
    <dbReference type="NCBI Taxonomy" id="151549"/>
    <lineage>
        <taxon>Eukaryota</taxon>
        <taxon>Metazoa</taxon>
        <taxon>Ecdysozoa</taxon>
        <taxon>Arthropoda</taxon>
        <taxon>Hexapoda</taxon>
        <taxon>Insecta</taxon>
        <taxon>Pterygota</taxon>
        <taxon>Neoptera</taxon>
        <taxon>Endopterygota</taxon>
        <taxon>Lepidoptera</taxon>
        <taxon>Glossata</taxon>
        <taxon>Ditrysia</taxon>
        <taxon>Tineoidea</taxon>
        <taxon>Psychidae</taxon>
        <taxon>Oiketicinae</taxon>
        <taxon>Eumeta</taxon>
    </lineage>
</organism>
<gene>
    <name evidence="1" type="ORF">EVAR_63394_1</name>
</gene>
<dbReference type="EMBL" id="BGZK01001496">
    <property type="protein sequence ID" value="GBP81090.1"/>
    <property type="molecule type" value="Genomic_DNA"/>
</dbReference>
<dbReference type="OrthoDB" id="418748at2759"/>
<reference evidence="1 2" key="1">
    <citation type="journal article" date="2019" name="Commun. Biol.">
        <title>The bagworm genome reveals a unique fibroin gene that provides high tensile strength.</title>
        <authorList>
            <person name="Kono N."/>
            <person name="Nakamura H."/>
            <person name="Ohtoshi R."/>
            <person name="Tomita M."/>
            <person name="Numata K."/>
            <person name="Arakawa K."/>
        </authorList>
    </citation>
    <scope>NUCLEOTIDE SEQUENCE [LARGE SCALE GENOMIC DNA]</scope>
</reference>
<evidence type="ECO:0000313" key="1">
    <source>
        <dbReference type="EMBL" id="GBP81090.1"/>
    </source>
</evidence>
<evidence type="ECO:0000313" key="2">
    <source>
        <dbReference type="Proteomes" id="UP000299102"/>
    </source>
</evidence>
<name>A0A4C1Z0N2_EUMVA</name>
<proteinExistence type="predicted"/>
<dbReference type="AlphaFoldDB" id="A0A4C1Z0N2"/>